<evidence type="ECO:0000256" key="1">
    <source>
        <dbReference type="SAM" id="MobiDB-lite"/>
    </source>
</evidence>
<protein>
    <submittedName>
        <fullName evidence="2">Uncharacterized protein</fullName>
    </submittedName>
</protein>
<feature type="region of interest" description="Disordered" evidence="1">
    <location>
        <begin position="1"/>
        <end position="46"/>
    </location>
</feature>
<dbReference type="EMBL" id="JBBNAE010000005">
    <property type="protein sequence ID" value="KAK9124107.1"/>
    <property type="molecule type" value="Genomic_DNA"/>
</dbReference>
<name>A0AAP0IYA7_9MAGN</name>
<sequence>MSENAVEMEIERKVDHVDETTEMSCSDGSDDDEDQEEGSSSSSFVPSIKIKRMKDQSILISTVVVKDVALTSDLFKLLEDEKLDVASESQYRTETRVAHTVQVKVPEGYDIDALEKKLCTWAGNTPN</sequence>
<feature type="compositionally biased region" description="Acidic residues" evidence="1">
    <location>
        <begin position="28"/>
        <end position="37"/>
    </location>
</feature>
<organism evidence="2 3">
    <name type="scientific">Stephania japonica</name>
    <dbReference type="NCBI Taxonomy" id="461633"/>
    <lineage>
        <taxon>Eukaryota</taxon>
        <taxon>Viridiplantae</taxon>
        <taxon>Streptophyta</taxon>
        <taxon>Embryophyta</taxon>
        <taxon>Tracheophyta</taxon>
        <taxon>Spermatophyta</taxon>
        <taxon>Magnoliopsida</taxon>
        <taxon>Ranunculales</taxon>
        <taxon>Menispermaceae</taxon>
        <taxon>Menispermoideae</taxon>
        <taxon>Cissampelideae</taxon>
        <taxon>Stephania</taxon>
    </lineage>
</organism>
<gene>
    <name evidence="2" type="ORF">Sjap_013709</name>
</gene>
<accession>A0AAP0IYA7</accession>
<dbReference type="AlphaFoldDB" id="A0AAP0IYA7"/>
<comment type="caution">
    <text evidence="2">The sequence shown here is derived from an EMBL/GenBank/DDBJ whole genome shotgun (WGS) entry which is preliminary data.</text>
</comment>
<feature type="compositionally biased region" description="Basic and acidic residues" evidence="1">
    <location>
        <begin position="9"/>
        <end position="19"/>
    </location>
</feature>
<dbReference type="Proteomes" id="UP001417504">
    <property type="component" value="Unassembled WGS sequence"/>
</dbReference>
<evidence type="ECO:0000313" key="2">
    <source>
        <dbReference type="EMBL" id="KAK9124107.1"/>
    </source>
</evidence>
<reference evidence="2 3" key="1">
    <citation type="submission" date="2024-01" db="EMBL/GenBank/DDBJ databases">
        <title>Genome assemblies of Stephania.</title>
        <authorList>
            <person name="Yang L."/>
        </authorList>
    </citation>
    <scope>NUCLEOTIDE SEQUENCE [LARGE SCALE GENOMIC DNA]</scope>
    <source>
        <strain evidence="2">QJT</strain>
        <tissue evidence="2">Leaf</tissue>
    </source>
</reference>
<proteinExistence type="predicted"/>
<evidence type="ECO:0000313" key="3">
    <source>
        <dbReference type="Proteomes" id="UP001417504"/>
    </source>
</evidence>
<keyword evidence="3" id="KW-1185">Reference proteome</keyword>